<dbReference type="InterPro" id="IPR050346">
    <property type="entry name" value="FMO-like"/>
</dbReference>
<feature type="region of interest" description="Disordered" evidence="4">
    <location>
        <begin position="251"/>
        <end position="274"/>
    </location>
</feature>
<feature type="region of interest" description="Disordered" evidence="4">
    <location>
        <begin position="626"/>
        <end position="647"/>
    </location>
</feature>
<sequence>MPSVDAVAGFGGIVTTDNSGALGPTASNTDRTTTEASGFRGQLDDAPADLSDAALVYETGRLSYESDYDEVFQVAIIGAGVSGLQALRAVRRAGLDAVVLESRPDGPWKLCELPELPWPSKLRPMGDTATAQDMLRYIRTYSDVMRLRPYVRCGSTVTSMEQLHDGSWVVQYTENNTSASEGSRAGAQGEAVATAAAAVKGGRAQLIASFVIVATGMYGTPYIPNIPGREAFSGRQLHAGSLRGSALPRRFRSSDCSGTVGNNSTHGGRTNGGGSGAVARFEGLRIAVLGCSREPAELAGLRAVAAVADAVTMVAERVRWPLPPLVTCLGERQLLHSRVTSSSCCIPPFHTASSADRWVHKVFWSCIKAGVSREVDMPLGGPKSLYDDLQCGGQVSDPVTPRLMRDPRVSWVGGRVAALDAEGVVLSDGRHVAADVILYCTGYVQRYRFLPSTILQALTTPPPAAAVVATADTSNVHGGCHFPSAIPQRTPECARPQPQQHINQHQGGLRARGDGGDGDGAPLEVIGSGEVALYRNMVHCGVRNLAFVGCEVITTNRVLTAALQAEWLARLLCGRLLLPSARQMAKVMLCAREWAQREAAAAAARRRRGTGGSAVKAATAVEDREPLQSVGSAAAPGREARTAKEKVKVANNKKTAGLGGHSLINRLRAGKSSLLSATFGLFTSALVTSSAALAASASGRGGVNTVRVGDRDKRNDEKASGVKDRSETADTAAAAAAAAATPPLEAPLRPFAQLGLHTQAYHDCLMHDLGVNPYRKGCFCLAELFYSYTARDYAGVVMEDLMPQIPRPAAADGAQAACRGPGCGAEGGGEREAEGEGGEGRRCALTCLDSGSAGFMVYTIAANPKKLERPLGSPSSNWNDTQLMRATQSAADAAAVVPRPSPAVTPASRSGAADEHPPSPPSSQPLQLSAPALPPPWIRRPMGRGDPGGDGGIRGDGPDLAVAGSGDEGGGLDFGERIWLSSKLGVGLGGPEAADVKMAVRHQNANIASQAVKAGTRTGTEMAAAVPYSVGGPASCGNGVAEAPAAMPLGVTAAAAAPLISSGATRLPYELSPFTAVSLTTLPTITPSHVANIDAAAAATAKSNTDMQPQIQMSGIQTACGVSGSVAYCSSLSPLSPSHSADGDEGGVRTTIAATAELVASGLAHPEPGVSVLDKSAYAVSDGGSSGGAGAATFIEQAAVHRTRQRRRRRRNRTQLRHSGRVITAWRGNHLSSSFVAHPVTWRTHTESPGLKRLCRLTSAASYCRHPLYLRARFYTAGEVAVPEPPRRLQAMVLWVSMSQARRGEQ</sequence>
<proteinExistence type="predicted"/>
<keyword evidence="3" id="KW-0560">Oxidoreductase</keyword>
<evidence type="ECO:0000256" key="1">
    <source>
        <dbReference type="ARBA" id="ARBA00022630"/>
    </source>
</evidence>
<feature type="compositionally biased region" description="Low complexity" evidence="4">
    <location>
        <begin position="729"/>
        <end position="739"/>
    </location>
</feature>
<dbReference type="PANTHER" id="PTHR23023">
    <property type="entry name" value="DIMETHYLANILINE MONOOXYGENASE"/>
    <property type="match status" value="1"/>
</dbReference>
<evidence type="ECO:0000256" key="2">
    <source>
        <dbReference type="ARBA" id="ARBA00022827"/>
    </source>
</evidence>
<evidence type="ECO:0008006" key="7">
    <source>
        <dbReference type="Google" id="ProtNLM"/>
    </source>
</evidence>
<dbReference type="GeneID" id="9618234"/>
<dbReference type="Proteomes" id="UP000001058">
    <property type="component" value="Unassembled WGS sequence"/>
</dbReference>
<organism evidence="6">
    <name type="scientific">Volvox carteri f. nagariensis</name>
    <dbReference type="NCBI Taxonomy" id="3068"/>
    <lineage>
        <taxon>Eukaryota</taxon>
        <taxon>Viridiplantae</taxon>
        <taxon>Chlorophyta</taxon>
        <taxon>core chlorophytes</taxon>
        <taxon>Chlorophyceae</taxon>
        <taxon>CS clade</taxon>
        <taxon>Chlamydomonadales</taxon>
        <taxon>Volvocaceae</taxon>
        <taxon>Volvox</taxon>
    </lineage>
</organism>
<dbReference type="GO" id="GO:0016491">
    <property type="term" value="F:oxidoreductase activity"/>
    <property type="evidence" value="ECO:0007669"/>
    <property type="project" value="UniProtKB-KW"/>
</dbReference>
<feature type="compositionally biased region" description="Low complexity" evidence="4">
    <location>
        <begin position="887"/>
        <end position="910"/>
    </location>
</feature>
<gene>
    <name evidence="5" type="ORF">VOLCADRAFT_86917</name>
</gene>
<reference evidence="5 6" key="1">
    <citation type="journal article" date="2010" name="Science">
        <title>Genomic analysis of organismal complexity in the multicellular green alga Volvox carteri.</title>
        <authorList>
            <person name="Prochnik S.E."/>
            <person name="Umen J."/>
            <person name="Nedelcu A.M."/>
            <person name="Hallmann A."/>
            <person name="Miller S.M."/>
            <person name="Nishii I."/>
            <person name="Ferris P."/>
            <person name="Kuo A."/>
            <person name="Mitros T."/>
            <person name="Fritz-Laylin L.K."/>
            <person name="Hellsten U."/>
            <person name="Chapman J."/>
            <person name="Simakov O."/>
            <person name="Rensing S.A."/>
            <person name="Terry A."/>
            <person name="Pangilinan J."/>
            <person name="Kapitonov V."/>
            <person name="Jurka J."/>
            <person name="Salamov A."/>
            <person name="Shapiro H."/>
            <person name="Schmutz J."/>
            <person name="Grimwood J."/>
            <person name="Lindquist E."/>
            <person name="Lucas S."/>
            <person name="Grigoriev I.V."/>
            <person name="Schmitt R."/>
            <person name="Kirk D."/>
            <person name="Rokhsar D.S."/>
        </authorList>
    </citation>
    <scope>NUCLEOTIDE SEQUENCE [LARGE SCALE GENOMIC DNA]</scope>
    <source>
        <strain evidence="6">f. Nagariensis / Eve</strain>
    </source>
</reference>
<evidence type="ECO:0000313" key="5">
    <source>
        <dbReference type="EMBL" id="EFJ52102.1"/>
    </source>
</evidence>
<feature type="region of interest" description="Disordered" evidence="4">
    <location>
        <begin position="887"/>
        <end position="968"/>
    </location>
</feature>
<feature type="compositionally biased region" description="Gly residues" evidence="4">
    <location>
        <begin position="945"/>
        <end position="955"/>
    </location>
</feature>
<dbReference type="InterPro" id="IPR036188">
    <property type="entry name" value="FAD/NAD-bd_sf"/>
</dbReference>
<feature type="compositionally biased region" description="Basic and acidic residues" evidence="4">
    <location>
        <begin position="708"/>
        <end position="728"/>
    </location>
</feature>
<dbReference type="SUPFAM" id="SSF51905">
    <property type="entry name" value="FAD/NAD(P)-binding domain"/>
    <property type="match status" value="1"/>
</dbReference>
<keyword evidence="1" id="KW-0285">Flavoprotein</keyword>
<dbReference type="InParanoid" id="D8TKP8"/>
<feature type="compositionally biased region" description="Polar residues" evidence="4">
    <location>
        <begin position="18"/>
        <end position="36"/>
    </location>
</feature>
<accession>D8TKP8</accession>
<dbReference type="RefSeq" id="XP_002946876.1">
    <property type="nucleotide sequence ID" value="XM_002946830.1"/>
</dbReference>
<feature type="region of interest" description="Disordered" evidence="4">
    <location>
        <begin position="491"/>
        <end position="515"/>
    </location>
</feature>
<dbReference type="OrthoDB" id="66881at2759"/>
<dbReference type="eggNOG" id="KOG1399">
    <property type="taxonomic scope" value="Eukaryota"/>
</dbReference>
<feature type="compositionally biased region" description="Polar residues" evidence="4">
    <location>
        <begin position="497"/>
        <end position="506"/>
    </location>
</feature>
<feature type="region of interest" description="Disordered" evidence="4">
    <location>
        <begin position="705"/>
        <end position="739"/>
    </location>
</feature>
<evidence type="ECO:0000313" key="6">
    <source>
        <dbReference type="Proteomes" id="UP000001058"/>
    </source>
</evidence>
<feature type="region of interest" description="Disordered" evidence="4">
    <location>
        <begin position="816"/>
        <end position="840"/>
    </location>
</feature>
<dbReference type="Gene3D" id="3.50.50.60">
    <property type="entry name" value="FAD/NAD(P)-binding domain"/>
    <property type="match status" value="3"/>
</dbReference>
<dbReference type="KEGG" id="vcn:VOLCADRAFT_86917"/>
<feature type="region of interest" description="Disordered" evidence="4">
    <location>
        <begin position="18"/>
        <end position="43"/>
    </location>
</feature>
<dbReference type="EMBL" id="GL378325">
    <property type="protein sequence ID" value="EFJ52102.1"/>
    <property type="molecule type" value="Genomic_DNA"/>
</dbReference>
<protein>
    <recommendedName>
        <fullName evidence="7">Flavin-containing monooxygenase</fullName>
    </recommendedName>
</protein>
<keyword evidence="2" id="KW-0274">FAD</keyword>
<feature type="compositionally biased region" description="Basic and acidic residues" evidence="4">
    <location>
        <begin position="638"/>
        <end position="647"/>
    </location>
</feature>
<evidence type="ECO:0000256" key="3">
    <source>
        <dbReference type="ARBA" id="ARBA00023002"/>
    </source>
</evidence>
<feature type="compositionally biased region" description="Basic and acidic residues" evidence="4">
    <location>
        <begin position="828"/>
        <end position="840"/>
    </location>
</feature>
<keyword evidence="6" id="KW-1185">Reference proteome</keyword>
<evidence type="ECO:0000256" key="4">
    <source>
        <dbReference type="SAM" id="MobiDB-lite"/>
    </source>
</evidence>
<name>D8TKP8_VOLCA</name>